<feature type="non-terminal residue" evidence="7">
    <location>
        <position position="197"/>
    </location>
</feature>
<dbReference type="PROSITE" id="PS51722">
    <property type="entry name" value="G_TR_2"/>
    <property type="match status" value="1"/>
</dbReference>
<dbReference type="InterPro" id="IPR015760">
    <property type="entry name" value="TIF_IF2"/>
</dbReference>
<evidence type="ECO:0000313" key="7">
    <source>
        <dbReference type="EMBL" id="EQD69118.1"/>
    </source>
</evidence>
<reference evidence="7" key="2">
    <citation type="journal article" date="2014" name="ISME J.">
        <title>Microbial stratification in low pH oxic and suboxic macroscopic growths along an acid mine drainage.</title>
        <authorList>
            <person name="Mendez-Garcia C."/>
            <person name="Mesa V."/>
            <person name="Sprenger R.R."/>
            <person name="Richter M."/>
            <person name="Diez M.S."/>
            <person name="Solano J."/>
            <person name="Bargiela R."/>
            <person name="Golyshina O.V."/>
            <person name="Manteca A."/>
            <person name="Ramos J.L."/>
            <person name="Gallego J.R."/>
            <person name="Llorente I."/>
            <person name="Martins Dos Santos V.A."/>
            <person name="Jensen O.N."/>
            <person name="Pelaez A.I."/>
            <person name="Sanchez J."/>
            <person name="Ferrer M."/>
        </authorList>
    </citation>
    <scope>NUCLEOTIDE SEQUENCE</scope>
</reference>
<comment type="similarity">
    <text evidence="1">Belongs to the TRAFAC class translation factor GTPase superfamily. Classic translation factor GTPase family. IF-2 subfamily.</text>
</comment>
<dbReference type="InterPro" id="IPR005225">
    <property type="entry name" value="Small_GTP-bd"/>
</dbReference>
<organism evidence="7">
    <name type="scientific">mine drainage metagenome</name>
    <dbReference type="NCBI Taxonomy" id="410659"/>
    <lineage>
        <taxon>unclassified sequences</taxon>
        <taxon>metagenomes</taxon>
        <taxon>ecological metagenomes</taxon>
    </lineage>
</organism>
<keyword evidence="5" id="KW-0342">GTP-binding</keyword>
<dbReference type="GO" id="GO:0005525">
    <property type="term" value="F:GTP binding"/>
    <property type="evidence" value="ECO:0007669"/>
    <property type="project" value="UniProtKB-KW"/>
</dbReference>
<dbReference type="EMBL" id="AUZY01003464">
    <property type="protein sequence ID" value="EQD69118.1"/>
    <property type="molecule type" value="Genomic_DNA"/>
</dbReference>
<dbReference type="GO" id="GO:0005737">
    <property type="term" value="C:cytoplasm"/>
    <property type="evidence" value="ECO:0007669"/>
    <property type="project" value="TreeGrafter"/>
</dbReference>
<dbReference type="GO" id="GO:0003743">
    <property type="term" value="F:translation initiation factor activity"/>
    <property type="evidence" value="ECO:0007669"/>
    <property type="project" value="UniProtKB-KW"/>
</dbReference>
<evidence type="ECO:0000259" key="6">
    <source>
        <dbReference type="PROSITE" id="PS51722"/>
    </source>
</evidence>
<name>T1BKV1_9ZZZZ</name>
<evidence type="ECO:0000256" key="3">
    <source>
        <dbReference type="ARBA" id="ARBA00022741"/>
    </source>
</evidence>
<keyword evidence="4" id="KW-0648">Protein biosynthesis</keyword>
<evidence type="ECO:0000256" key="4">
    <source>
        <dbReference type="ARBA" id="ARBA00022917"/>
    </source>
</evidence>
<sequence>MAALREPIVSVMGHVDHGKTTLLDRISGSVRASQEAGGITQHIGAIEVPGEVVRRLCEGVLRSEQMHVPGLLFIDTPGHRSFETMRRRGGALADLAILVVDVREGLMPQTRESIQILRHEKTPFVIALTKIDLLAGWRKPAGRVPLLDQIAKGGPEFGRTLDQHLYEVAQQLDQMGFSTERYDRVSDFTRNVGIVPI</sequence>
<comment type="caution">
    <text evidence="7">The sequence shown here is derived from an EMBL/GenBank/DDBJ whole genome shotgun (WGS) entry which is preliminary data.</text>
</comment>
<gene>
    <name evidence="7" type="ORF">B1B_05465</name>
</gene>
<keyword evidence="3" id="KW-0547">Nucleotide-binding</keyword>
<dbReference type="Pfam" id="PF00009">
    <property type="entry name" value="GTP_EFTU"/>
    <property type="match status" value="1"/>
</dbReference>
<dbReference type="Gene3D" id="3.40.50.300">
    <property type="entry name" value="P-loop containing nucleotide triphosphate hydrolases"/>
    <property type="match status" value="1"/>
</dbReference>
<dbReference type="CDD" id="cd01887">
    <property type="entry name" value="IF2_eIF5B"/>
    <property type="match status" value="1"/>
</dbReference>
<dbReference type="NCBIfam" id="TIGR00231">
    <property type="entry name" value="small_GTP"/>
    <property type="match status" value="1"/>
</dbReference>
<proteinExistence type="inferred from homology"/>
<protein>
    <submittedName>
        <fullName evidence="7">Translation initiation factor IF-2</fullName>
    </submittedName>
</protein>
<keyword evidence="2 7" id="KW-0396">Initiation factor</keyword>
<evidence type="ECO:0000256" key="2">
    <source>
        <dbReference type="ARBA" id="ARBA00022540"/>
    </source>
</evidence>
<dbReference type="SUPFAM" id="SSF52540">
    <property type="entry name" value="P-loop containing nucleoside triphosphate hydrolases"/>
    <property type="match status" value="1"/>
</dbReference>
<dbReference type="PANTHER" id="PTHR43381:SF4">
    <property type="entry name" value="EUKARYOTIC TRANSLATION INITIATION FACTOR 5B"/>
    <property type="match status" value="1"/>
</dbReference>
<feature type="domain" description="Tr-type G" evidence="6">
    <location>
        <begin position="4"/>
        <end position="197"/>
    </location>
</feature>
<dbReference type="PRINTS" id="PR00315">
    <property type="entry name" value="ELONGATNFCT"/>
</dbReference>
<dbReference type="InterPro" id="IPR000795">
    <property type="entry name" value="T_Tr_GTP-bd_dom"/>
</dbReference>
<reference evidence="7" key="1">
    <citation type="submission" date="2013-08" db="EMBL/GenBank/DDBJ databases">
        <authorList>
            <person name="Mendez C."/>
            <person name="Richter M."/>
            <person name="Ferrer M."/>
            <person name="Sanchez J."/>
        </authorList>
    </citation>
    <scope>NUCLEOTIDE SEQUENCE</scope>
</reference>
<dbReference type="AlphaFoldDB" id="T1BKV1"/>
<dbReference type="InterPro" id="IPR027417">
    <property type="entry name" value="P-loop_NTPase"/>
</dbReference>
<dbReference type="GO" id="GO:0003924">
    <property type="term" value="F:GTPase activity"/>
    <property type="evidence" value="ECO:0007669"/>
    <property type="project" value="InterPro"/>
</dbReference>
<dbReference type="PANTHER" id="PTHR43381">
    <property type="entry name" value="TRANSLATION INITIATION FACTOR IF-2-RELATED"/>
    <property type="match status" value="1"/>
</dbReference>
<evidence type="ECO:0000256" key="1">
    <source>
        <dbReference type="ARBA" id="ARBA00007733"/>
    </source>
</evidence>
<evidence type="ECO:0000256" key="5">
    <source>
        <dbReference type="ARBA" id="ARBA00023134"/>
    </source>
</evidence>
<accession>T1BKV1</accession>